<reference evidence="1 2" key="1">
    <citation type="submission" date="2010-06" db="EMBL/GenBank/DDBJ databases">
        <title>Complete sequence chromosome of Methanohalobium evestigatum Z-7303.</title>
        <authorList>
            <consortium name="US DOE Joint Genome Institute"/>
            <person name="Lucas S."/>
            <person name="Copeland A."/>
            <person name="Lapidus A."/>
            <person name="Cheng J.-F."/>
            <person name="Bruce D."/>
            <person name="Goodwin L."/>
            <person name="Pitluck S."/>
            <person name="Saunders E."/>
            <person name="Detter J.C."/>
            <person name="Han C."/>
            <person name="Tapia R."/>
            <person name="Land M."/>
            <person name="Hauser L."/>
            <person name="Kyrpides N."/>
            <person name="Mikhailova N."/>
            <person name="Sieprawska-Lupa M."/>
            <person name="Whitman W.B."/>
            <person name="Anderson I."/>
            <person name="Woyke T."/>
        </authorList>
    </citation>
    <scope>NUCLEOTIDE SEQUENCE [LARGE SCALE GENOMIC DNA]</scope>
    <source>
        <strain evidence="2">ATCC BAA-1072 / DSM 3721 / NBRC 107634 / OCM 161 / Z-7303</strain>
    </source>
</reference>
<name>D7EBR4_METEZ</name>
<dbReference type="Proteomes" id="UP000000391">
    <property type="component" value="Chromosome"/>
</dbReference>
<keyword evidence="2" id="KW-1185">Reference proteome</keyword>
<dbReference type="KEGG" id="mev:Metev_2079"/>
<proteinExistence type="predicted"/>
<protein>
    <submittedName>
        <fullName evidence="1">Uncharacterized protein</fullName>
    </submittedName>
</protein>
<evidence type="ECO:0000313" key="2">
    <source>
        <dbReference type="Proteomes" id="UP000000391"/>
    </source>
</evidence>
<evidence type="ECO:0000313" key="1">
    <source>
        <dbReference type="EMBL" id="ADI74906.1"/>
    </source>
</evidence>
<dbReference type="STRING" id="644295.Metev_2079"/>
<dbReference type="AlphaFoldDB" id="D7EBR4"/>
<accession>D7EBR4</accession>
<dbReference type="EMBL" id="CP002069">
    <property type="protein sequence ID" value="ADI74906.1"/>
    <property type="molecule type" value="Genomic_DNA"/>
</dbReference>
<dbReference type="OrthoDB" id="142327at2157"/>
<dbReference type="GeneID" id="43316990"/>
<dbReference type="HOGENOM" id="CLU_214690_0_0_2"/>
<dbReference type="RefSeq" id="WP_013195471.1">
    <property type="nucleotide sequence ID" value="NC_014253.1"/>
</dbReference>
<gene>
    <name evidence="1" type="ordered locus">Metev_2079</name>
</gene>
<organism evidence="1 2">
    <name type="scientific">Methanohalobium evestigatum (strain ATCC BAA-1072 / DSM 3721 / NBRC 107634 / OCM 161 / Z-7303)</name>
    <dbReference type="NCBI Taxonomy" id="644295"/>
    <lineage>
        <taxon>Archaea</taxon>
        <taxon>Methanobacteriati</taxon>
        <taxon>Methanobacteriota</taxon>
        <taxon>Stenosarchaea group</taxon>
        <taxon>Methanomicrobia</taxon>
        <taxon>Methanosarcinales</taxon>
        <taxon>Methanosarcinaceae</taxon>
        <taxon>Methanohalobium</taxon>
    </lineage>
</organism>
<sequence>MKKLVVTKNNQVDKKRNPKQICHMVVCGRTKKKLDKEDRELYDFMVGGLQAK</sequence>